<evidence type="ECO:0000256" key="6">
    <source>
        <dbReference type="ARBA" id="ARBA00022989"/>
    </source>
</evidence>
<comment type="subcellular location">
    <subcellularLocation>
        <location evidence="1">Membrane</location>
        <topology evidence="1">Single-pass type IV membrane protein</topology>
    </subcellularLocation>
</comment>
<dbReference type="RefSeq" id="XP_015519438.1">
    <property type="nucleotide sequence ID" value="XM_015663952.2"/>
</dbReference>
<feature type="transmembrane region" description="Helical" evidence="9">
    <location>
        <begin position="90"/>
        <end position="109"/>
    </location>
</feature>
<dbReference type="GO" id="GO:0016236">
    <property type="term" value="P:macroautophagy"/>
    <property type="evidence" value="ECO:0007669"/>
    <property type="project" value="TreeGrafter"/>
</dbReference>
<dbReference type="GO" id="GO:0005789">
    <property type="term" value="C:endoplasmic reticulum membrane"/>
    <property type="evidence" value="ECO:0007669"/>
    <property type="project" value="TreeGrafter"/>
</dbReference>
<dbReference type="CDD" id="cd15890">
    <property type="entry name" value="SNARE_Vti1b"/>
    <property type="match status" value="1"/>
</dbReference>
<dbReference type="PANTHER" id="PTHR21230:SF89">
    <property type="entry name" value="VESICLE TRANSPORT THROUGH INTERACTION WITH T-SNARES HOMOLOG 1B"/>
    <property type="match status" value="1"/>
</dbReference>
<evidence type="ECO:0000313" key="12">
    <source>
        <dbReference type="RefSeq" id="XP_015519438.1"/>
    </source>
</evidence>
<dbReference type="GO" id="GO:0005829">
    <property type="term" value="C:cytosol"/>
    <property type="evidence" value="ECO:0007669"/>
    <property type="project" value="GOC"/>
</dbReference>
<evidence type="ECO:0000256" key="9">
    <source>
        <dbReference type="SAM" id="Phobius"/>
    </source>
</evidence>
<dbReference type="GO" id="GO:0005484">
    <property type="term" value="F:SNAP receptor activity"/>
    <property type="evidence" value="ECO:0007669"/>
    <property type="project" value="TreeGrafter"/>
</dbReference>
<evidence type="ECO:0000256" key="3">
    <source>
        <dbReference type="ARBA" id="ARBA00022448"/>
    </source>
</evidence>
<organism evidence="12">
    <name type="scientific">Neodiprion lecontei</name>
    <name type="common">Redheaded pine sawfly</name>
    <dbReference type="NCBI Taxonomy" id="441921"/>
    <lineage>
        <taxon>Eukaryota</taxon>
        <taxon>Metazoa</taxon>
        <taxon>Ecdysozoa</taxon>
        <taxon>Arthropoda</taxon>
        <taxon>Hexapoda</taxon>
        <taxon>Insecta</taxon>
        <taxon>Pterygota</taxon>
        <taxon>Neoptera</taxon>
        <taxon>Endopterygota</taxon>
        <taxon>Hymenoptera</taxon>
        <taxon>Tenthredinoidea</taxon>
        <taxon>Diprionidae</taxon>
        <taxon>Diprioninae</taxon>
        <taxon>Neodiprion</taxon>
    </lineage>
</organism>
<keyword evidence="4 9" id="KW-0812">Transmembrane</keyword>
<keyword evidence="11" id="KW-1185">Reference proteome</keyword>
<keyword evidence="5" id="KW-0653">Protein transport</keyword>
<dbReference type="CTD" id="10490"/>
<evidence type="ECO:0000256" key="4">
    <source>
        <dbReference type="ARBA" id="ARBA00022692"/>
    </source>
</evidence>
<keyword evidence="6 9" id="KW-1133">Transmembrane helix</keyword>
<dbReference type="GeneID" id="107224041"/>
<accession>A0A6J0BZ63</accession>
<dbReference type="GO" id="GO:0031902">
    <property type="term" value="C:late endosome membrane"/>
    <property type="evidence" value="ECO:0007669"/>
    <property type="project" value="TreeGrafter"/>
</dbReference>
<evidence type="ECO:0000256" key="7">
    <source>
        <dbReference type="ARBA" id="ARBA00023054"/>
    </source>
</evidence>
<dbReference type="GO" id="GO:0006896">
    <property type="term" value="P:Golgi to vacuole transport"/>
    <property type="evidence" value="ECO:0007669"/>
    <property type="project" value="TreeGrafter"/>
</dbReference>
<dbReference type="AlphaFoldDB" id="A0A6J0BZ63"/>
<gene>
    <name evidence="12" type="primary">LOC107224041</name>
</gene>
<dbReference type="Proteomes" id="UP000829291">
    <property type="component" value="Chromosome 4"/>
</dbReference>
<evidence type="ECO:0000256" key="1">
    <source>
        <dbReference type="ARBA" id="ARBA00004211"/>
    </source>
</evidence>
<keyword evidence="7" id="KW-0175">Coiled coil</keyword>
<evidence type="ECO:0000256" key="5">
    <source>
        <dbReference type="ARBA" id="ARBA00022927"/>
    </source>
</evidence>
<dbReference type="GO" id="GO:1903076">
    <property type="term" value="P:regulation of protein localization to plasma membrane"/>
    <property type="evidence" value="ECO:0007669"/>
    <property type="project" value="TreeGrafter"/>
</dbReference>
<dbReference type="GO" id="GO:0015031">
    <property type="term" value="P:protein transport"/>
    <property type="evidence" value="ECO:0007669"/>
    <property type="project" value="UniProtKB-KW"/>
</dbReference>
<keyword evidence="8 9" id="KW-0472">Membrane</keyword>
<evidence type="ECO:0000256" key="2">
    <source>
        <dbReference type="ARBA" id="ARBA00006108"/>
    </source>
</evidence>
<sequence length="114" mass="13055">MNSATDWEAQHRQTLLESRATLERSASSVARSQRIAAETEQVGTEVVAELGEQRETLLRAKRRLSQTDQELTKTQKVLRTMTRRVLTNKFILVLIIILEVGILAAVVYLKFFRK</sequence>
<dbReference type="FunFam" id="1.20.5.110:FF:000002">
    <property type="entry name" value="Vesicle transport through interaction with t-SNAREsB"/>
    <property type="match status" value="1"/>
</dbReference>
<dbReference type="GO" id="GO:0048280">
    <property type="term" value="P:vesicle fusion with Golgi apparatus"/>
    <property type="evidence" value="ECO:0007669"/>
    <property type="project" value="TreeGrafter"/>
</dbReference>
<reference evidence="12" key="1">
    <citation type="submission" date="2025-08" db="UniProtKB">
        <authorList>
            <consortium name="RefSeq"/>
        </authorList>
    </citation>
    <scope>IDENTIFICATION</scope>
    <source>
        <tissue evidence="12">Thorax and Abdomen</tissue>
    </source>
</reference>
<comment type="similarity">
    <text evidence="2">Belongs to the VTI1 family.</text>
</comment>
<evidence type="ECO:0000259" key="10">
    <source>
        <dbReference type="SMART" id="SM00397"/>
    </source>
</evidence>
<dbReference type="Gene3D" id="1.20.5.110">
    <property type="match status" value="1"/>
</dbReference>
<evidence type="ECO:0000313" key="11">
    <source>
        <dbReference type="Proteomes" id="UP000829291"/>
    </source>
</evidence>
<feature type="domain" description="T-SNARE coiled-coil homology" evidence="10">
    <location>
        <begin position="14"/>
        <end position="81"/>
    </location>
</feature>
<dbReference type="FunCoup" id="A0A6J0BZ63">
    <property type="interactions" value="610"/>
</dbReference>
<dbReference type="GO" id="GO:0012507">
    <property type="term" value="C:ER to Golgi transport vesicle membrane"/>
    <property type="evidence" value="ECO:0007669"/>
    <property type="project" value="TreeGrafter"/>
</dbReference>
<dbReference type="SMART" id="SM00397">
    <property type="entry name" value="t_SNARE"/>
    <property type="match status" value="1"/>
</dbReference>
<evidence type="ECO:0000256" key="8">
    <source>
        <dbReference type="ARBA" id="ARBA00023136"/>
    </source>
</evidence>
<dbReference type="OrthoDB" id="430637at2759"/>
<dbReference type="Pfam" id="PF12352">
    <property type="entry name" value="V-SNARE_C"/>
    <property type="match status" value="1"/>
</dbReference>
<dbReference type="GO" id="GO:0005794">
    <property type="term" value="C:Golgi apparatus"/>
    <property type="evidence" value="ECO:0007669"/>
    <property type="project" value="TreeGrafter"/>
</dbReference>
<keyword evidence="3" id="KW-0813">Transport</keyword>
<dbReference type="KEGG" id="nlo:107224041"/>
<dbReference type="GO" id="GO:0031201">
    <property type="term" value="C:SNARE complex"/>
    <property type="evidence" value="ECO:0007669"/>
    <property type="project" value="TreeGrafter"/>
</dbReference>
<dbReference type="InterPro" id="IPR000727">
    <property type="entry name" value="T_SNARE_dom"/>
</dbReference>
<dbReference type="GO" id="GO:0006891">
    <property type="term" value="P:intra-Golgi vesicle-mediated transport"/>
    <property type="evidence" value="ECO:0007669"/>
    <property type="project" value="TreeGrafter"/>
</dbReference>
<dbReference type="SUPFAM" id="SSF58038">
    <property type="entry name" value="SNARE fusion complex"/>
    <property type="match status" value="1"/>
</dbReference>
<dbReference type="PANTHER" id="PTHR21230">
    <property type="entry name" value="VESICLE TRANSPORT V-SNARE PROTEIN VTI1-RELATED"/>
    <property type="match status" value="1"/>
</dbReference>
<dbReference type="GO" id="GO:0042147">
    <property type="term" value="P:retrograde transport, endosome to Golgi"/>
    <property type="evidence" value="ECO:0007669"/>
    <property type="project" value="TreeGrafter"/>
</dbReference>
<name>A0A6J0BZ63_NEOLC</name>
<dbReference type="GO" id="GO:0000149">
    <property type="term" value="F:SNARE binding"/>
    <property type="evidence" value="ECO:0007669"/>
    <property type="project" value="TreeGrafter"/>
</dbReference>
<protein>
    <submittedName>
        <fullName evidence="12">Vesicle transport through interaction with t-SNAREs homolog 1B</fullName>
    </submittedName>
</protein>
<dbReference type="InParanoid" id="A0A6J0BZ63"/>
<proteinExistence type="inferred from homology"/>